<evidence type="ECO:0000313" key="2">
    <source>
        <dbReference type="EMBL" id="KAH3803925.1"/>
    </source>
</evidence>
<feature type="compositionally biased region" description="Basic and acidic residues" evidence="1">
    <location>
        <begin position="1"/>
        <end position="22"/>
    </location>
</feature>
<sequence>MREGDGDGEEKGMERGRDREREGENEEERLALLLKRTLQRYDNTATYVFPLNCAYGGRLLLYIFYRKEAYGIY</sequence>
<feature type="region of interest" description="Disordered" evidence="1">
    <location>
        <begin position="1"/>
        <end position="26"/>
    </location>
</feature>
<evidence type="ECO:0000256" key="1">
    <source>
        <dbReference type="SAM" id="MobiDB-lite"/>
    </source>
</evidence>
<dbReference type="EMBL" id="JAIWYP010000006">
    <property type="protein sequence ID" value="KAH3803925.1"/>
    <property type="molecule type" value="Genomic_DNA"/>
</dbReference>
<protein>
    <submittedName>
        <fullName evidence="2">Uncharacterized protein</fullName>
    </submittedName>
</protein>
<organism evidence="2 3">
    <name type="scientific">Dreissena polymorpha</name>
    <name type="common">Zebra mussel</name>
    <name type="synonym">Mytilus polymorpha</name>
    <dbReference type="NCBI Taxonomy" id="45954"/>
    <lineage>
        <taxon>Eukaryota</taxon>
        <taxon>Metazoa</taxon>
        <taxon>Spiralia</taxon>
        <taxon>Lophotrochozoa</taxon>
        <taxon>Mollusca</taxon>
        <taxon>Bivalvia</taxon>
        <taxon>Autobranchia</taxon>
        <taxon>Heteroconchia</taxon>
        <taxon>Euheterodonta</taxon>
        <taxon>Imparidentia</taxon>
        <taxon>Neoheterodontei</taxon>
        <taxon>Myida</taxon>
        <taxon>Dreissenoidea</taxon>
        <taxon>Dreissenidae</taxon>
        <taxon>Dreissena</taxon>
    </lineage>
</organism>
<dbReference type="AlphaFoldDB" id="A0A9D4FWB0"/>
<accession>A0A9D4FWB0</accession>
<reference evidence="2" key="1">
    <citation type="journal article" date="2019" name="bioRxiv">
        <title>The Genome of the Zebra Mussel, Dreissena polymorpha: A Resource for Invasive Species Research.</title>
        <authorList>
            <person name="McCartney M.A."/>
            <person name="Auch B."/>
            <person name="Kono T."/>
            <person name="Mallez S."/>
            <person name="Zhang Y."/>
            <person name="Obille A."/>
            <person name="Becker A."/>
            <person name="Abrahante J.E."/>
            <person name="Garbe J."/>
            <person name="Badalamenti J.P."/>
            <person name="Herman A."/>
            <person name="Mangelson H."/>
            <person name="Liachko I."/>
            <person name="Sullivan S."/>
            <person name="Sone E.D."/>
            <person name="Koren S."/>
            <person name="Silverstein K.A.T."/>
            <person name="Beckman K.B."/>
            <person name="Gohl D.M."/>
        </authorList>
    </citation>
    <scope>NUCLEOTIDE SEQUENCE</scope>
    <source>
        <strain evidence="2">Duluth1</strain>
        <tissue evidence="2">Whole animal</tissue>
    </source>
</reference>
<evidence type="ECO:0000313" key="3">
    <source>
        <dbReference type="Proteomes" id="UP000828390"/>
    </source>
</evidence>
<name>A0A9D4FWB0_DREPO</name>
<dbReference type="Proteomes" id="UP000828390">
    <property type="component" value="Unassembled WGS sequence"/>
</dbReference>
<gene>
    <name evidence="2" type="ORF">DPMN_132197</name>
</gene>
<keyword evidence="3" id="KW-1185">Reference proteome</keyword>
<reference evidence="2" key="2">
    <citation type="submission" date="2020-11" db="EMBL/GenBank/DDBJ databases">
        <authorList>
            <person name="McCartney M.A."/>
            <person name="Auch B."/>
            <person name="Kono T."/>
            <person name="Mallez S."/>
            <person name="Becker A."/>
            <person name="Gohl D.M."/>
            <person name="Silverstein K.A.T."/>
            <person name="Koren S."/>
            <person name="Bechman K.B."/>
            <person name="Herman A."/>
            <person name="Abrahante J.E."/>
            <person name="Garbe J."/>
        </authorList>
    </citation>
    <scope>NUCLEOTIDE SEQUENCE</scope>
    <source>
        <strain evidence="2">Duluth1</strain>
        <tissue evidence="2">Whole animal</tissue>
    </source>
</reference>
<proteinExistence type="predicted"/>
<comment type="caution">
    <text evidence="2">The sequence shown here is derived from an EMBL/GenBank/DDBJ whole genome shotgun (WGS) entry which is preliminary data.</text>
</comment>